<protein>
    <submittedName>
        <fullName evidence="1">Uncharacterized protein</fullName>
    </submittedName>
</protein>
<accession>A0ABS2V5F0</accession>
<keyword evidence="2" id="KW-1185">Reference proteome</keyword>
<dbReference type="RefSeq" id="WP_205378706.1">
    <property type="nucleotide sequence ID" value="NZ_JAFEJA010000003.1"/>
</dbReference>
<dbReference type="EMBL" id="JAFEJA010000003">
    <property type="protein sequence ID" value="MBM9624528.1"/>
    <property type="molecule type" value="Genomic_DNA"/>
</dbReference>
<geneLocation type="plasmid" evidence="1">
    <name>unnamed1</name>
</geneLocation>
<organism evidence="1 2">
    <name type="scientific">Streptomyces zhihengii</name>
    <dbReference type="NCBI Taxonomy" id="1818004"/>
    <lineage>
        <taxon>Bacteria</taxon>
        <taxon>Bacillati</taxon>
        <taxon>Actinomycetota</taxon>
        <taxon>Actinomycetes</taxon>
        <taxon>Kitasatosporales</taxon>
        <taxon>Streptomycetaceae</taxon>
        <taxon>Streptomyces</taxon>
    </lineage>
</organism>
<name>A0ABS2V5F0_9ACTN</name>
<dbReference type="Proteomes" id="UP000664109">
    <property type="component" value="Unassembled WGS sequence"/>
</dbReference>
<comment type="caution">
    <text evidence="1">The sequence shown here is derived from an EMBL/GenBank/DDBJ whole genome shotgun (WGS) entry which is preliminary data.</text>
</comment>
<proteinExistence type="predicted"/>
<gene>
    <name evidence="1" type="ORF">JE024_38970</name>
</gene>
<evidence type="ECO:0000313" key="1">
    <source>
        <dbReference type="EMBL" id="MBM9624528.1"/>
    </source>
</evidence>
<keyword evidence="1" id="KW-0614">Plasmid</keyword>
<sequence>MYKGAVIGPRLEDGDGTSPYLVVDGRLPLVARAPCITAPDRRERLCRPLPFP</sequence>
<evidence type="ECO:0000313" key="2">
    <source>
        <dbReference type="Proteomes" id="UP000664109"/>
    </source>
</evidence>
<reference evidence="1 2" key="1">
    <citation type="journal article" date="2016" name="Arch. Microbiol.">
        <title>Streptomyces zhihengii sp. nov., isolated from rhizospheric soil of Psammosilene tunicoides.</title>
        <authorList>
            <person name="Huang M.J."/>
            <person name="Fei J.J."/>
            <person name="Salam N."/>
            <person name="Kim C.J."/>
            <person name="Hozzein W.N."/>
            <person name="Xiao M."/>
            <person name="Huang H.Q."/>
            <person name="Li W.J."/>
        </authorList>
    </citation>
    <scope>NUCLEOTIDE SEQUENCE [LARGE SCALE GENOMIC DNA]</scope>
    <source>
        <strain evidence="1 2">YIM T102</strain>
    </source>
</reference>